<proteinExistence type="predicted"/>
<dbReference type="OrthoDB" id="1150878at2"/>
<evidence type="ECO:0000313" key="3">
    <source>
        <dbReference type="EMBL" id="PVH24459.1"/>
    </source>
</evidence>
<reference evidence="3 4" key="1">
    <citation type="submission" date="2018-04" db="EMBL/GenBank/DDBJ databases">
        <title>Sphingobacterium cortibacter sp. nov.</title>
        <authorList>
            <person name="Li Y."/>
        </authorList>
    </citation>
    <scope>NUCLEOTIDE SEQUENCE [LARGE SCALE GENOMIC DNA]</scope>
    <source>
        <strain evidence="3 4">2c-3</strain>
    </source>
</reference>
<keyword evidence="1" id="KW-0732">Signal</keyword>
<organism evidence="3 4">
    <name type="scientific">Sphingobacterium corticibacter</name>
    <dbReference type="NCBI Taxonomy" id="2171749"/>
    <lineage>
        <taxon>Bacteria</taxon>
        <taxon>Pseudomonadati</taxon>
        <taxon>Bacteroidota</taxon>
        <taxon>Sphingobacteriia</taxon>
        <taxon>Sphingobacteriales</taxon>
        <taxon>Sphingobacteriaceae</taxon>
        <taxon>Sphingobacterium</taxon>
    </lineage>
</organism>
<accession>A0A2T8HG88</accession>
<feature type="chain" id="PRO_5015432316" evidence="1">
    <location>
        <begin position="21"/>
        <end position="208"/>
    </location>
</feature>
<protein>
    <submittedName>
        <fullName evidence="3">PorT family protein</fullName>
    </submittedName>
</protein>
<feature type="signal peptide" evidence="1">
    <location>
        <begin position="1"/>
        <end position="20"/>
    </location>
</feature>
<dbReference type="Pfam" id="PF13568">
    <property type="entry name" value="OMP_b-brl_2"/>
    <property type="match status" value="1"/>
</dbReference>
<feature type="domain" description="Outer membrane protein beta-barrel" evidence="2">
    <location>
        <begin position="18"/>
        <end position="186"/>
    </location>
</feature>
<dbReference type="EMBL" id="QDKG01000005">
    <property type="protein sequence ID" value="PVH24459.1"/>
    <property type="molecule type" value="Genomic_DNA"/>
</dbReference>
<comment type="caution">
    <text evidence="3">The sequence shown here is derived from an EMBL/GenBank/DDBJ whole genome shotgun (WGS) entry which is preliminary data.</text>
</comment>
<evidence type="ECO:0000313" key="4">
    <source>
        <dbReference type="Proteomes" id="UP000245627"/>
    </source>
</evidence>
<dbReference type="RefSeq" id="WP_116776408.1">
    <property type="nucleotide sequence ID" value="NZ_QDKG01000005.1"/>
</dbReference>
<dbReference type="Proteomes" id="UP000245627">
    <property type="component" value="Unassembled WGS sequence"/>
</dbReference>
<dbReference type="AlphaFoldDB" id="A0A2T8HG88"/>
<dbReference type="InterPro" id="IPR025665">
    <property type="entry name" value="Beta-barrel_OMP_2"/>
</dbReference>
<keyword evidence="4" id="KW-1185">Reference proteome</keyword>
<evidence type="ECO:0000256" key="1">
    <source>
        <dbReference type="SAM" id="SignalP"/>
    </source>
</evidence>
<gene>
    <name evidence="3" type="ORF">DC487_13010</name>
</gene>
<evidence type="ECO:0000259" key="2">
    <source>
        <dbReference type="Pfam" id="PF13568"/>
    </source>
</evidence>
<sequence>MKKVLLSFGVAMLLAGAAQAQVSYGLRAGVNLGKISNFGESQSNNTSFNVTGYADLPVAPNLSIQPGLSLQGKGTKFETGNATNGGSASVNTMSLEIPVNAVYYIPTGYTGSIFLGAGPYAGLNLSGKFKGSTTVGGVETSGDRDIEFGSDGDMKRFDAGVNFLAGYRFNGGLLINAGYGLGLTNLAPGNTDRTYSNRVWSFGLGFQF</sequence>
<name>A0A2T8HG88_9SPHI</name>